<dbReference type="EMBL" id="WWCJ01000008">
    <property type="protein sequence ID" value="MYN02945.1"/>
    <property type="molecule type" value="Genomic_DNA"/>
</dbReference>
<organism evidence="2 3">
    <name type="scientific">Pseudoduganella guangdongensis</name>
    <dbReference type="NCBI Taxonomy" id="2692179"/>
    <lineage>
        <taxon>Bacteria</taxon>
        <taxon>Pseudomonadati</taxon>
        <taxon>Pseudomonadota</taxon>
        <taxon>Betaproteobacteria</taxon>
        <taxon>Burkholderiales</taxon>
        <taxon>Oxalobacteraceae</taxon>
        <taxon>Telluria group</taxon>
        <taxon>Pseudoduganella</taxon>
    </lineage>
</organism>
<proteinExistence type="predicted"/>
<accession>A0A6N9HJH3</accession>
<comment type="caution">
    <text evidence="2">The sequence shown here is derived from an EMBL/GenBank/DDBJ whole genome shotgun (WGS) entry which is preliminary data.</text>
</comment>
<protein>
    <submittedName>
        <fullName evidence="2">Uncharacterized protein</fullName>
    </submittedName>
</protein>
<gene>
    <name evidence="2" type="ORF">GTP41_12620</name>
</gene>
<evidence type="ECO:0000313" key="2">
    <source>
        <dbReference type="EMBL" id="MYN02945.1"/>
    </source>
</evidence>
<name>A0A6N9HJH3_9BURK</name>
<dbReference type="Proteomes" id="UP000448575">
    <property type="component" value="Unassembled WGS sequence"/>
</dbReference>
<feature type="transmembrane region" description="Helical" evidence="1">
    <location>
        <begin position="7"/>
        <end position="31"/>
    </location>
</feature>
<sequence length="134" mass="14586">MRALLGTLWRFLMGCVVGFLQALVLAIILAWLLRSEVAFPAVLLLAWPLLTWRSLRQRRGDQERPALLRRSVLPLLALPVALTFPVLALIKGATGYAGVGVGIVGIFVLLLAYAFCWGSALVAGLAHLKTRTKP</sequence>
<reference evidence="2 3" key="1">
    <citation type="submission" date="2019-12" db="EMBL/GenBank/DDBJ databases">
        <title>Novel species isolated from a subtropical stream in China.</title>
        <authorList>
            <person name="Lu H."/>
        </authorList>
    </citation>
    <scope>NUCLEOTIDE SEQUENCE [LARGE SCALE GENOMIC DNA]</scope>
    <source>
        <strain evidence="2 3">DS3</strain>
    </source>
</reference>
<evidence type="ECO:0000256" key="1">
    <source>
        <dbReference type="SAM" id="Phobius"/>
    </source>
</evidence>
<feature type="transmembrane region" description="Helical" evidence="1">
    <location>
        <begin position="37"/>
        <end position="55"/>
    </location>
</feature>
<dbReference type="AlphaFoldDB" id="A0A6N9HJH3"/>
<keyword evidence="3" id="KW-1185">Reference proteome</keyword>
<keyword evidence="1" id="KW-0812">Transmembrane</keyword>
<keyword evidence="1" id="KW-1133">Transmembrane helix</keyword>
<evidence type="ECO:0000313" key="3">
    <source>
        <dbReference type="Proteomes" id="UP000448575"/>
    </source>
</evidence>
<feature type="transmembrane region" description="Helical" evidence="1">
    <location>
        <begin position="96"/>
        <end position="126"/>
    </location>
</feature>
<dbReference type="RefSeq" id="WP_161025929.1">
    <property type="nucleotide sequence ID" value="NZ_WWCJ01000008.1"/>
</dbReference>
<feature type="transmembrane region" description="Helical" evidence="1">
    <location>
        <begin position="67"/>
        <end position="90"/>
    </location>
</feature>
<keyword evidence="1" id="KW-0472">Membrane</keyword>